<proteinExistence type="predicted"/>
<gene>
    <name evidence="2" type="ORF">E2C01_043264</name>
</gene>
<evidence type="ECO:0000313" key="2">
    <source>
        <dbReference type="EMBL" id="MPC49462.1"/>
    </source>
</evidence>
<dbReference type="EMBL" id="VSRR010008884">
    <property type="protein sequence ID" value="MPC49462.1"/>
    <property type="molecule type" value="Genomic_DNA"/>
</dbReference>
<sequence length="156" mass="17211">MAFRTSPPQQTTLGSYYLHFGDLARILNQTLFGVLDVSAENSLSGEAVAQFDLPLLSLRSKLSNGKKERRNVNANVNVKHGKTGPTNRNRNENENENGSASVQRIREPLKTTGQIQDWALHLKTLDAVLDRVRTHGFPSSLYLGFILGGDFSSTQA</sequence>
<organism evidence="2 3">
    <name type="scientific">Portunus trituberculatus</name>
    <name type="common">Swimming crab</name>
    <name type="synonym">Neptunus trituberculatus</name>
    <dbReference type="NCBI Taxonomy" id="210409"/>
    <lineage>
        <taxon>Eukaryota</taxon>
        <taxon>Metazoa</taxon>
        <taxon>Ecdysozoa</taxon>
        <taxon>Arthropoda</taxon>
        <taxon>Crustacea</taxon>
        <taxon>Multicrustacea</taxon>
        <taxon>Malacostraca</taxon>
        <taxon>Eumalacostraca</taxon>
        <taxon>Eucarida</taxon>
        <taxon>Decapoda</taxon>
        <taxon>Pleocyemata</taxon>
        <taxon>Brachyura</taxon>
        <taxon>Eubrachyura</taxon>
        <taxon>Portunoidea</taxon>
        <taxon>Portunidae</taxon>
        <taxon>Portuninae</taxon>
        <taxon>Portunus</taxon>
    </lineage>
</organism>
<comment type="caution">
    <text evidence="2">The sequence shown here is derived from an EMBL/GenBank/DDBJ whole genome shotgun (WGS) entry which is preliminary data.</text>
</comment>
<name>A0A5B7FSI1_PORTR</name>
<keyword evidence="3" id="KW-1185">Reference proteome</keyword>
<dbReference type="Proteomes" id="UP000324222">
    <property type="component" value="Unassembled WGS sequence"/>
</dbReference>
<accession>A0A5B7FSI1</accession>
<evidence type="ECO:0000313" key="3">
    <source>
        <dbReference type="Proteomes" id="UP000324222"/>
    </source>
</evidence>
<evidence type="ECO:0000256" key="1">
    <source>
        <dbReference type="SAM" id="MobiDB-lite"/>
    </source>
</evidence>
<protein>
    <submittedName>
        <fullName evidence="2">Uncharacterized protein</fullName>
    </submittedName>
</protein>
<dbReference type="AlphaFoldDB" id="A0A5B7FSI1"/>
<feature type="region of interest" description="Disordered" evidence="1">
    <location>
        <begin position="64"/>
        <end position="101"/>
    </location>
</feature>
<reference evidence="2 3" key="1">
    <citation type="submission" date="2019-05" db="EMBL/GenBank/DDBJ databases">
        <title>Another draft genome of Portunus trituberculatus and its Hox gene families provides insights of decapod evolution.</title>
        <authorList>
            <person name="Jeong J.-H."/>
            <person name="Song I."/>
            <person name="Kim S."/>
            <person name="Choi T."/>
            <person name="Kim D."/>
            <person name="Ryu S."/>
            <person name="Kim W."/>
        </authorList>
    </citation>
    <scope>NUCLEOTIDE SEQUENCE [LARGE SCALE GENOMIC DNA]</scope>
    <source>
        <tissue evidence="2">Muscle</tissue>
    </source>
</reference>